<comment type="caution">
    <text evidence="1">The sequence shown here is derived from an EMBL/GenBank/DDBJ whole genome shotgun (WGS) entry which is preliminary data.</text>
</comment>
<protein>
    <submittedName>
        <fullName evidence="1">Uncharacterized protein</fullName>
    </submittedName>
</protein>
<proteinExistence type="predicted"/>
<evidence type="ECO:0000313" key="2">
    <source>
        <dbReference type="Proteomes" id="UP000321746"/>
    </source>
</evidence>
<keyword evidence="2" id="KW-1185">Reference proteome</keyword>
<reference evidence="1 2" key="1">
    <citation type="submission" date="2019-07" db="EMBL/GenBank/DDBJ databases">
        <title>Whole genome shotgun sequence of Acetobacter oeni NBRC 105207.</title>
        <authorList>
            <person name="Hosoyama A."/>
            <person name="Uohara A."/>
            <person name="Ohji S."/>
            <person name="Ichikawa N."/>
        </authorList>
    </citation>
    <scope>NUCLEOTIDE SEQUENCE [LARGE SCALE GENOMIC DNA]</scope>
    <source>
        <strain evidence="1 2">NBRC 105207</strain>
    </source>
</reference>
<organism evidence="1 2">
    <name type="scientific">Acetobacter oeni</name>
    <dbReference type="NCBI Taxonomy" id="304077"/>
    <lineage>
        <taxon>Bacteria</taxon>
        <taxon>Pseudomonadati</taxon>
        <taxon>Pseudomonadota</taxon>
        <taxon>Alphaproteobacteria</taxon>
        <taxon>Acetobacterales</taxon>
        <taxon>Acetobacteraceae</taxon>
        <taxon>Acetobacter</taxon>
    </lineage>
</organism>
<dbReference type="Proteomes" id="UP000321746">
    <property type="component" value="Unassembled WGS sequence"/>
</dbReference>
<sequence>MPGFADLDAHIDESGAQYRATAVYDGSAFRRSLGSRVIDPGDQPVTDKEPAGLIECARRIDQSDIFKDEGG</sequence>
<accession>A0A511XGN8</accession>
<gene>
    <name evidence="1" type="ORF">AOE01nite_03220</name>
</gene>
<name>A0A511XGN8_9PROT</name>
<evidence type="ECO:0000313" key="1">
    <source>
        <dbReference type="EMBL" id="GEN62098.1"/>
    </source>
</evidence>
<dbReference type="EMBL" id="BJYG01000002">
    <property type="protein sequence ID" value="GEN62098.1"/>
    <property type="molecule type" value="Genomic_DNA"/>
</dbReference>
<dbReference type="AlphaFoldDB" id="A0A511XGN8"/>